<name>E6VGJ7_RHOPX</name>
<proteinExistence type="predicted"/>
<protein>
    <recommendedName>
        <fullName evidence="2">DUF6745 domain-containing protein</fullName>
    </recommendedName>
</protein>
<dbReference type="AlphaFoldDB" id="E6VGJ7"/>
<dbReference type="InterPro" id="IPR046633">
    <property type="entry name" value="DUF6745"/>
</dbReference>
<dbReference type="HOGENOM" id="CLU_1015185_0_0_5"/>
<accession>E6VGJ7</accession>
<evidence type="ECO:0000313" key="3">
    <source>
        <dbReference type="EMBL" id="ADU44137.1"/>
    </source>
</evidence>
<reference evidence="3" key="1">
    <citation type="submission" date="2010-12" db="EMBL/GenBank/DDBJ databases">
        <title>Complete sequence of Rhodopseudomonas palustris DX-1.</title>
        <authorList>
            <consortium name="US DOE Joint Genome Institute"/>
            <person name="Lucas S."/>
            <person name="Copeland A."/>
            <person name="Lapidus A."/>
            <person name="Cheng J.-F."/>
            <person name="Goodwin L."/>
            <person name="Pitluck S."/>
            <person name="Misra M."/>
            <person name="Chertkov O."/>
            <person name="Detter J.C."/>
            <person name="Han C."/>
            <person name="Tapia R."/>
            <person name="Land M."/>
            <person name="Hauser L."/>
            <person name="Kyrpides N."/>
            <person name="Ivanova N."/>
            <person name="Ovchinnikova G."/>
            <person name="Logan B."/>
            <person name="Oda Y."/>
            <person name="Harwood C."/>
            <person name="Woyke T."/>
        </authorList>
    </citation>
    <scope>NUCLEOTIDE SEQUENCE [LARGE SCALE GENOMIC DNA]</scope>
    <source>
        <strain evidence="3">DX-1</strain>
    </source>
</reference>
<sequence precursor="true">MCWRKSSGASSGTSSGTSSGASSGTSSGASSGDQLGDQLRGQLWGQLRGQLRGQLFVTPYFIGGQDAYWLAFYEFGEKIGARYGARTKELFEAYRAYSLTCGWMFPFRAIAFVADRPDEIHFDAQQRLHSAAGMAVRFRDGWGLHAWHGLRVPAHIIEAKEFSADAVEAETNAEFRRVLLEREYAGRTGFELYAEQRDARLIAGDEIHGFPRRLLEVNVAGQRIRVVEVINGSLEPDGTRRKFHLGAMPGATPHEVIAASYGIAPMHYREAVRT</sequence>
<evidence type="ECO:0000256" key="1">
    <source>
        <dbReference type="SAM" id="MobiDB-lite"/>
    </source>
</evidence>
<feature type="compositionally biased region" description="Low complexity" evidence="1">
    <location>
        <begin position="1"/>
        <end position="32"/>
    </location>
</feature>
<feature type="domain" description="DUF6745" evidence="2">
    <location>
        <begin position="62"/>
        <end position="271"/>
    </location>
</feature>
<dbReference type="STRING" id="652103.Rpdx1_2547"/>
<dbReference type="BioCyc" id="RPAL652103:RPDX1_RS12535-MONOMER"/>
<feature type="region of interest" description="Disordered" evidence="1">
    <location>
        <begin position="1"/>
        <end position="34"/>
    </location>
</feature>
<evidence type="ECO:0000313" key="4">
    <source>
        <dbReference type="Proteomes" id="UP000001402"/>
    </source>
</evidence>
<dbReference type="eggNOG" id="COG4886">
    <property type="taxonomic scope" value="Bacteria"/>
</dbReference>
<dbReference type="EMBL" id="CP002418">
    <property type="protein sequence ID" value="ADU44137.1"/>
    <property type="molecule type" value="Genomic_DNA"/>
</dbReference>
<dbReference type="Proteomes" id="UP000001402">
    <property type="component" value="Chromosome"/>
</dbReference>
<dbReference type="Pfam" id="PF20530">
    <property type="entry name" value="DUF6745"/>
    <property type="match status" value="1"/>
</dbReference>
<organism evidence="3 4">
    <name type="scientific">Rhodopseudomonas palustris (strain DX-1)</name>
    <dbReference type="NCBI Taxonomy" id="652103"/>
    <lineage>
        <taxon>Bacteria</taxon>
        <taxon>Pseudomonadati</taxon>
        <taxon>Pseudomonadota</taxon>
        <taxon>Alphaproteobacteria</taxon>
        <taxon>Hyphomicrobiales</taxon>
        <taxon>Nitrobacteraceae</taxon>
        <taxon>Rhodopseudomonas</taxon>
    </lineage>
</organism>
<gene>
    <name evidence="3" type="ordered locus">Rpdx1_2547</name>
</gene>
<evidence type="ECO:0000259" key="2">
    <source>
        <dbReference type="Pfam" id="PF20530"/>
    </source>
</evidence>
<dbReference type="KEGG" id="rpx:Rpdx1_2547"/>